<proteinExistence type="predicted"/>
<feature type="compositionally biased region" description="Basic and acidic residues" evidence="1">
    <location>
        <begin position="17"/>
        <end position="30"/>
    </location>
</feature>
<evidence type="ECO:0000313" key="3">
    <source>
        <dbReference type="EMBL" id="KPV72659.1"/>
    </source>
</evidence>
<dbReference type="OMA" id="HAMYCQA"/>
<dbReference type="GeneID" id="28975283"/>
<feature type="transmembrane region" description="Helical" evidence="2">
    <location>
        <begin position="341"/>
        <end position="364"/>
    </location>
</feature>
<evidence type="ECO:0000256" key="1">
    <source>
        <dbReference type="SAM" id="MobiDB-lite"/>
    </source>
</evidence>
<organism evidence="3 4">
    <name type="scientific">Rhodotorula graminis (strain WP1)</name>
    <dbReference type="NCBI Taxonomy" id="578459"/>
    <lineage>
        <taxon>Eukaryota</taxon>
        <taxon>Fungi</taxon>
        <taxon>Dikarya</taxon>
        <taxon>Basidiomycota</taxon>
        <taxon>Pucciniomycotina</taxon>
        <taxon>Microbotryomycetes</taxon>
        <taxon>Sporidiobolales</taxon>
        <taxon>Sporidiobolaceae</taxon>
        <taxon>Rhodotorula</taxon>
    </lineage>
</organism>
<reference evidence="3 4" key="1">
    <citation type="journal article" date="2015" name="Front. Microbiol.">
        <title>Genome sequence of the plant growth promoting endophytic yeast Rhodotorula graminis WP1.</title>
        <authorList>
            <person name="Firrincieli A."/>
            <person name="Otillar R."/>
            <person name="Salamov A."/>
            <person name="Schmutz J."/>
            <person name="Khan Z."/>
            <person name="Redman R.S."/>
            <person name="Fleck N.D."/>
            <person name="Lindquist E."/>
            <person name="Grigoriev I.V."/>
            <person name="Doty S.L."/>
        </authorList>
    </citation>
    <scope>NUCLEOTIDE SEQUENCE [LARGE SCALE GENOMIC DNA]</scope>
    <source>
        <strain evidence="3 4">WP1</strain>
    </source>
</reference>
<dbReference type="Pfam" id="PF13398">
    <property type="entry name" value="Peptidase_M50B"/>
    <property type="match status" value="1"/>
</dbReference>
<name>A0A0P9EH75_RHOGW</name>
<sequence length="384" mass="41656">MSKEDVCSFGADGADFAGEKDGGERARERRWEGWETSTSTVWVTASDEVPDAVTVYTTYGESPAVDGGVITETVYKDASTLTVPGPSYLTITFYPTTTTYATSHTTIPTTTKTKTQSPSQAAASSTPTTCAPGDADEKQSTGLKPTHDQSITLYVIAILSSVSASAGTCSSCETYVERLIVRFNHVLVTICLGGHIGLFCIDPKVGGLTRQALGDDRELPLPLAALPPGYVMNILVGGVLTFCGFKTLASKIASFILGLCWIGIFLRVEMVAKLMTVLAVGLMIGLWFVDHAWSLRWYILFVGVMQSFYVLWDVADDAFFAKQNPSCPYLHWESQPALSPAVWTLIWLAASFLLFVGFVLAALATWKQSPHAMYCQAQTFLPTR</sequence>
<feature type="transmembrane region" description="Helical" evidence="2">
    <location>
        <begin position="219"/>
        <end position="241"/>
    </location>
</feature>
<accession>A0A0P9EH75</accession>
<feature type="transmembrane region" description="Helical" evidence="2">
    <location>
        <begin position="151"/>
        <end position="172"/>
    </location>
</feature>
<feature type="transmembrane region" description="Helical" evidence="2">
    <location>
        <begin position="270"/>
        <end position="288"/>
    </location>
</feature>
<evidence type="ECO:0000313" key="4">
    <source>
        <dbReference type="Proteomes" id="UP000053890"/>
    </source>
</evidence>
<dbReference type="PANTHER" id="PTHR33979">
    <property type="entry name" value="OS02G0221600 PROTEIN"/>
    <property type="match status" value="1"/>
</dbReference>
<dbReference type="EMBL" id="KQ474086">
    <property type="protein sequence ID" value="KPV72659.1"/>
    <property type="molecule type" value="Genomic_DNA"/>
</dbReference>
<feature type="region of interest" description="Disordered" evidence="1">
    <location>
        <begin position="107"/>
        <end position="144"/>
    </location>
</feature>
<keyword evidence="4" id="KW-1185">Reference proteome</keyword>
<keyword evidence="2" id="KW-0812">Transmembrane</keyword>
<feature type="transmembrane region" description="Helical" evidence="2">
    <location>
        <begin position="295"/>
        <end position="312"/>
    </location>
</feature>
<feature type="transmembrane region" description="Helical" evidence="2">
    <location>
        <begin position="179"/>
        <end position="199"/>
    </location>
</feature>
<dbReference type="RefSeq" id="XP_018268708.1">
    <property type="nucleotide sequence ID" value="XM_018414835.1"/>
</dbReference>
<dbReference type="OrthoDB" id="40823at2759"/>
<feature type="compositionally biased region" description="Low complexity" evidence="1">
    <location>
        <begin position="107"/>
        <end position="132"/>
    </location>
</feature>
<dbReference type="Proteomes" id="UP000053890">
    <property type="component" value="Unassembled WGS sequence"/>
</dbReference>
<gene>
    <name evidence="3" type="ORF">RHOBADRAFT_46703</name>
</gene>
<dbReference type="InterPro" id="IPR049500">
    <property type="entry name" value="Peptidase_M50B-like"/>
</dbReference>
<keyword evidence="2" id="KW-0472">Membrane</keyword>
<dbReference type="PANTHER" id="PTHR33979:SF2">
    <property type="entry name" value="PEPTIDASE M50B-LIKE-DOMAIN-CONTAINING PROTEIN"/>
    <property type="match status" value="1"/>
</dbReference>
<dbReference type="AlphaFoldDB" id="A0A0P9EH75"/>
<keyword evidence="2" id="KW-1133">Transmembrane helix</keyword>
<protein>
    <submittedName>
        <fullName evidence="3">Uncharacterized protein</fullName>
    </submittedName>
</protein>
<feature type="region of interest" description="Disordered" evidence="1">
    <location>
        <begin position="1"/>
        <end position="30"/>
    </location>
</feature>
<feature type="transmembrane region" description="Helical" evidence="2">
    <location>
        <begin position="248"/>
        <end position="264"/>
    </location>
</feature>
<evidence type="ECO:0000256" key="2">
    <source>
        <dbReference type="SAM" id="Phobius"/>
    </source>
</evidence>